<dbReference type="OrthoDB" id="9989747at2"/>
<dbReference type="Proteomes" id="UP000298460">
    <property type="component" value="Unassembled WGS sequence"/>
</dbReference>
<keyword evidence="2" id="KW-1185">Reference proteome</keyword>
<dbReference type="EMBL" id="SPQQ01000005">
    <property type="protein sequence ID" value="TGE37190.1"/>
    <property type="molecule type" value="Genomic_DNA"/>
</dbReference>
<evidence type="ECO:0000313" key="2">
    <source>
        <dbReference type="Proteomes" id="UP000298460"/>
    </source>
</evidence>
<protein>
    <submittedName>
        <fullName evidence="1">Uncharacterized protein</fullName>
    </submittedName>
</protein>
<evidence type="ECO:0000313" key="1">
    <source>
        <dbReference type="EMBL" id="TGE37190.1"/>
    </source>
</evidence>
<gene>
    <name evidence="1" type="ORF">E4K67_15050</name>
</gene>
<proteinExistence type="predicted"/>
<sequence>MNSPKLLDQTYIMMQRSLAALAKREGKPYEPGIFKIALGASAEANERTFAKVIYQDEKGNKFEIPIQGITPELTYLNPNAK</sequence>
<accession>A0A4Z0R335</accession>
<comment type="caution">
    <text evidence="1">The sequence shown here is derived from an EMBL/GenBank/DDBJ whole genome shotgun (WGS) entry which is preliminary data.</text>
</comment>
<dbReference type="RefSeq" id="WP_135548126.1">
    <property type="nucleotide sequence ID" value="NZ_SPQQ01000005.1"/>
</dbReference>
<name>A0A4Z0R335_9FIRM</name>
<dbReference type="AlphaFoldDB" id="A0A4Z0R335"/>
<reference evidence="1 2" key="1">
    <citation type="submission" date="2019-03" db="EMBL/GenBank/DDBJ databases">
        <title>Draft Genome Sequence of Desulfosporosinus fructosivorans Strain 63.6F, Isolated from Marine Sediment in the Baltic Sea.</title>
        <authorList>
            <person name="Hausmann B."/>
            <person name="Vandieken V."/>
            <person name="Pjevac P."/>
            <person name="Schreck K."/>
            <person name="Herbold C.W."/>
            <person name="Loy A."/>
        </authorList>
    </citation>
    <scope>NUCLEOTIDE SEQUENCE [LARGE SCALE GENOMIC DNA]</scope>
    <source>
        <strain evidence="1 2">63.6F</strain>
    </source>
</reference>
<organism evidence="1 2">
    <name type="scientific">Desulfosporosinus fructosivorans</name>
    <dbReference type="NCBI Taxonomy" id="2018669"/>
    <lineage>
        <taxon>Bacteria</taxon>
        <taxon>Bacillati</taxon>
        <taxon>Bacillota</taxon>
        <taxon>Clostridia</taxon>
        <taxon>Eubacteriales</taxon>
        <taxon>Desulfitobacteriaceae</taxon>
        <taxon>Desulfosporosinus</taxon>
    </lineage>
</organism>